<keyword evidence="1" id="KW-1133">Transmembrane helix</keyword>
<reference evidence="2 3" key="1">
    <citation type="submission" date="2014-08" db="EMBL/GenBank/DDBJ databases">
        <title>Complete genome sequence of Corynebacterium aquilae S-613T(T) (=DSM 44791(T)), isolated from the choana of a healthy golden eagle.</title>
        <authorList>
            <person name="Ruckert C."/>
            <person name="Albersmeier A."/>
            <person name="Winkler A."/>
            <person name="Kalinowski J."/>
        </authorList>
    </citation>
    <scope>NUCLEOTIDE SEQUENCE [LARGE SCALE GENOMIC DNA]</scope>
    <source>
        <strain evidence="2 3">S-613</strain>
    </source>
</reference>
<sequence>MSTTTSWTPRTIEGSTQKLDLLAGETTIGHFTETDKGHTVEAVVYDQPWHVTRDDMAVTATLQDGRTYALTGDKGRIGGSKRLDVDLAGHAVACINEAKQDWVIEDTDGTKLGQFSGGNRGVRSSLVEWEDDATEHLNREEQAFLSYAARIALESRLWRNTWILTASLLVLAPIIILIYLYGPVF</sequence>
<evidence type="ECO:0000313" key="3">
    <source>
        <dbReference type="Proteomes" id="UP000185478"/>
    </source>
</evidence>
<evidence type="ECO:0000256" key="1">
    <source>
        <dbReference type="SAM" id="Phobius"/>
    </source>
</evidence>
<feature type="transmembrane region" description="Helical" evidence="1">
    <location>
        <begin position="162"/>
        <end position="182"/>
    </location>
</feature>
<dbReference type="KEGG" id="caqu:CAQU_08995"/>
<dbReference type="AlphaFoldDB" id="A0A1L7CH75"/>
<protein>
    <submittedName>
        <fullName evidence="2">Uncharacterized protein</fullName>
    </submittedName>
</protein>
<accession>A0A1L7CH75</accession>
<gene>
    <name evidence="2" type="ORF">CAQU_08995</name>
</gene>
<proteinExistence type="predicted"/>
<keyword evidence="1" id="KW-0812">Transmembrane</keyword>
<organism evidence="2 3">
    <name type="scientific">Corynebacterium aquilae DSM 44791</name>
    <dbReference type="NCBI Taxonomy" id="1431546"/>
    <lineage>
        <taxon>Bacteria</taxon>
        <taxon>Bacillati</taxon>
        <taxon>Actinomycetota</taxon>
        <taxon>Actinomycetes</taxon>
        <taxon>Mycobacteriales</taxon>
        <taxon>Corynebacteriaceae</taxon>
        <taxon>Corynebacterium</taxon>
    </lineage>
</organism>
<dbReference type="Proteomes" id="UP000185478">
    <property type="component" value="Chromosome"/>
</dbReference>
<evidence type="ECO:0000313" key="2">
    <source>
        <dbReference type="EMBL" id="APT85184.1"/>
    </source>
</evidence>
<name>A0A1L7CH75_9CORY</name>
<dbReference type="OrthoDB" id="4418870at2"/>
<keyword evidence="1" id="KW-0472">Membrane</keyword>
<keyword evidence="3" id="KW-1185">Reference proteome</keyword>
<dbReference type="RefSeq" id="WP_075726979.1">
    <property type="nucleotide sequence ID" value="NZ_CP009245.1"/>
</dbReference>
<dbReference type="EMBL" id="CP009245">
    <property type="protein sequence ID" value="APT85184.1"/>
    <property type="molecule type" value="Genomic_DNA"/>
</dbReference>